<dbReference type="EMBL" id="VIWP01000002">
    <property type="protein sequence ID" value="TWF56994.1"/>
    <property type="molecule type" value="Genomic_DNA"/>
</dbReference>
<keyword evidence="1" id="KW-1133">Transmembrane helix</keyword>
<feature type="transmembrane region" description="Helical" evidence="1">
    <location>
        <begin position="12"/>
        <end position="28"/>
    </location>
</feature>
<reference evidence="2 3" key="1">
    <citation type="submission" date="2019-06" db="EMBL/GenBank/DDBJ databases">
        <title>Sorghum-associated microbial communities from plants grown in Nebraska, USA.</title>
        <authorList>
            <person name="Schachtman D."/>
        </authorList>
    </citation>
    <scope>NUCLEOTIDE SEQUENCE [LARGE SCALE GENOMIC DNA]</scope>
    <source>
        <strain evidence="2 3">1225</strain>
    </source>
</reference>
<feature type="transmembrane region" description="Helical" evidence="1">
    <location>
        <begin position="40"/>
        <end position="59"/>
    </location>
</feature>
<accession>A0A561R302</accession>
<evidence type="ECO:0000313" key="3">
    <source>
        <dbReference type="Proteomes" id="UP000320653"/>
    </source>
</evidence>
<dbReference type="AlphaFoldDB" id="A0A561R302"/>
<keyword evidence="1" id="KW-0812">Transmembrane</keyword>
<name>A0A561R302_9HYPH</name>
<dbReference type="Proteomes" id="UP000320653">
    <property type="component" value="Unassembled WGS sequence"/>
</dbReference>
<organism evidence="2 3">
    <name type="scientific">Neorhizobium alkalisoli</name>
    <dbReference type="NCBI Taxonomy" id="528178"/>
    <lineage>
        <taxon>Bacteria</taxon>
        <taxon>Pseudomonadati</taxon>
        <taxon>Pseudomonadota</taxon>
        <taxon>Alphaproteobacteria</taxon>
        <taxon>Hyphomicrobiales</taxon>
        <taxon>Rhizobiaceae</taxon>
        <taxon>Rhizobium/Agrobacterium group</taxon>
        <taxon>Neorhizobium</taxon>
    </lineage>
</organism>
<evidence type="ECO:0000256" key="1">
    <source>
        <dbReference type="SAM" id="Phobius"/>
    </source>
</evidence>
<protein>
    <submittedName>
        <fullName evidence="2">Uncharacterized protein</fullName>
    </submittedName>
</protein>
<comment type="caution">
    <text evidence="2">The sequence shown here is derived from an EMBL/GenBank/DDBJ whole genome shotgun (WGS) entry which is preliminary data.</text>
</comment>
<proteinExistence type="predicted"/>
<sequence length="80" mass="7987">MDGIKEWYQSKTIWGALIAVAASVLHLVGFDLAPDAQGELADIAVTLVGAFGGLLSIYGRLVATASVARPTAAGGGTTGG</sequence>
<keyword evidence="1" id="KW-0472">Membrane</keyword>
<keyword evidence="3" id="KW-1185">Reference proteome</keyword>
<gene>
    <name evidence="2" type="ORF">FHW37_102634</name>
</gene>
<evidence type="ECO:0000313" key="2">
    <source>
        <dbReference type="EMBL" id="TWF56994.1"/>
    </source>
</evidence>
<dbReference type="RefSeq" id="WP_145635132.1">
    <property type="nucleotide sequence ID" value="NZ_VIWP01000002.1"/>
</dbReference>
<dbReference type="OrthoDB" id="7508901at2"/>